<comment type="subcellular location">
    <subcellularLocation>
        <location evidence="1">Membrane</location>
        <topology evidence="1">Multi-pass membrane protein</topology>
    </subcellularLocation>
</comment>
<sequence>MKQAGKDVYIIILARYIRLFAYGSVALILALFFQEQGFSDEQIGLFMSLTLLGDVVVSLLLTLVADTLGRRRTLLLGAVSMAISGAVFATTSNYVALLLAAIIGVISPSGNEIGPFRAVEESTLAHLVAEDKRSDVYTWYVVLAVLGTSTGLAVGGVAVDNLQAIEGWTDLDAYRAIFWIYTGVGCIKALMTLFLSQRCEHSDWNDERNKPAASPETEPLLNGHETEDSSTAAREPSPKKSKRFWHSLSKISKSSRITLIKLCSLFFLDSLGSGMVPFSLINYYMERKFDLPKGKLGGIMSATWFVSTLGNVFASSLAKRLGLIQAMVFTHLPSSIFLALLPVPSGLALTICLLVGRSVLNSMDQAPRSAFLSIVVLPGERTAVMGVVNILKTLSQSSGPSVTGVLAGNNHFWVAFVAAGSLKATYDLLLLAFFGGRVQPRNEEPVPEVVRGVEEHDNVEQPVDVQRTA</sequence>
<proteinExistence type="predicted"/>
<dbReference type="Pfam" id="PF07690">
    <property type="entry name" value="MFS_1"/>
    <property type="match status" value="1"/>
</dbReference>
<feature type="transmembrane region" description="Helical" evidence="3">
    <location>
        <begin position="336"/>
        <end position="359"/>
    </location>
</feature>
<dbReference type="Gene3D" id="1.20.1250.20">
    <property type="entry name" value="MFS general substrate transporter like domains"/>
    <property type="match status" value="1"/>
</dbReference>
<reference evidence="6" key="1">
    <citation type="journal article" date="2019" name="bioRxiv">
        <title>Genomics, evolutionary history and diagnostics of the Alternaria alternata species group including apple and Asian pear pathotypes.</title>
        <authorList>
            <person name="Armitage A.D."/>
            <person name="Cockerton H.M."/>
            <person name="Sreenivasaprasad S."/>
            <person name="Woodhall J.W."/>
            <person name="Lane C.R."/>
            <person name="Harrison R.J."/>
            <person name="Clarkson J.P."/>
        </authorList>
    </citation>
    <scope>NUCLEOTIDE SEQUENCE [LARGE SCALE GENOMIC DNA]</scope>
    <source>
        <strain evidence="6">FERA 1177</strain>
    </source>
</reference>
<dbReference type="AlphaFoldDB" id="A0A4Q4NJT0"/>
<comment type="caution">
    <text evidence="5">The sequence shown here is derived from an EMBL/GenBank/DDBJ whole genome shotgun (WGS) entry which is preliminary data.</text>
</comment>
<feature type="transmembrane region" description="Helical" evidence="3">
    <location>
        <begin position="296"/>
        <end position="316"/>
    </location>
</feature>
<dbReference type="GO" id="GO:0000329">
    <property type="term" value="C:fungal-type vacuole membrane"/>
    <property type="evidence" value="ECO:0007669"/>
    <property type="project" value="TreeGrafter"/>
</dbReference>
<protein>
    <recommendedName>
        <fullName evidence="4">Major facilitator superfamily (MFS) profile domain-containing protein</fullName>
    </recommendedName>
</protein>
<dbReference type="PANTHER" id="PTHR23520:SF5">
    <property type="entry name" value="TRANSPORTER, PUTATIVE (AFU_ORTHOLOGUE AFUA_3G04000)-RELATED"/>
    <property type="match status" value="1"/>
</dbReference>
<feature type="domain" description="Major facilitator superfamily (MFS) profile" evidence="4">
    <location>
        <begin position="7"/>
        <end position="438"/>
    </location>
</feature>
<evidence type="ECO:0000256" key="2">
    <source>
        <dbReference type="SAM" id="MobiDB-lite"/>
    </source>
</evidence>
<feature type="transmembrane region" description="Helical" evidence="3">
    <location>
        <begin position="12"/>
        <end position="33"/>
    </location>
</feature>
<dbReference type="PROSITE" id="PS50850">
    <property type="entry name" value="MFS"/>
    <property type="match status" value="1"/>
</dbReference>
<keyword evidence="3" id="KW-0472">Membrane</keyword>
<dbReference type="VEuPathDB" id="FungiDB:CC77DRAFT_941799"/>
<keyword evidence="3" id="KW-0812">Transmembrane</keyword>
<evidence type="ECO:0000313" key="5">
    <source>
        <dbReference type="EMBL" id="RYN78055.1"/>
    </source>
</evidence>
<dbReference type="Proteomes" id="UP000291422">
    <property type="component" value="Unassembled WGS sequence"/>
</dbReference>
<dbReference type="InterPro" id="IPR011701">
    <property type="entry name" value="MFS"/>
</dbReference>
<accession>A0A4Q4NJT0</accession>
<feature type="transmembrane region" description="Helical" evidence="3">
    <location>
        <begin position="411"/>
        <end position="434"/>
    </location>
</feature>
<organism evidence="5 6">
    <name type="scientific">Alternaria alternata</name>
    <name type="common">Alternaria rot fungus</name>
    <name type="synonym">Torula alternata</name>
    <dbReference type="NCBI Taxonomy" id="5599"/>
    <lineage>
        <taxon>Eukaryota</taxon>
        <taxon>Fungi</taxon>
        <taxon>Dikarya</taxon>
        <taxon>Ascomycota</taxon>
        <taxon>Pezizomycotina</taxon>
        <taxon>Dothideomycetes</taxon>
        <taxon>Pleosporomycetidae</taxon>
        <taxon>Pleosporales</taxon>
        <taxon>Pleosporineae</taxon>
        <taxon>Pleosporaceae</taxon>
        <taxon>Alternaria</taxon>
        <taxon>Alternaria sect. Alternaria</taxon>
        <taxon>Alternaria alternata complex</taxon>
    </lineage>
</organism>
<dbReference type="InterPro" id="IPR020846">
    <property type="entry name" value="MFS_dom"/>
</dbReference>
<feature type="transmembrane region" description="Helical" evidence="3">
    <location>
        <begin position="45"/>
        <end position="65"/>
    </location>
</feature>
<feature type="transmembrane region" description="Helical" evidence="3">
    <location>
        <begin position="137"/>
        <end position="162"/>
    </location>
</feature>
<dbReference type="PANTHER" id="PTHR23520">
    <property type="entry name" value="TRANSPORTER, PUTATIVE (AFU_ORTHOLOGUE AFUA_3G04000)-RELATED"/>
    <property type="match status" value="1"/>
</dbReference>
<evidence type="ECO:0000313" key="6">
    <source>
        <dbReference type="Proteomes" id="UP000291422"/>
    </source>
</evidence>
<feature type="transmembrane region" description="Helical" evidence="3">
    <location>
        <begin position="174"/>
        <end position="195"/>
    </location>
</feature>
<dbReference type="GO" id="GO:0022857">
    <property type="term" value="F:transmembrane transporter activity"/>
    <property type="evidence" value="ECO:0007669"/>
    <property type="project" value="InterPro"/>
</dbReference>
<dbReference type="SUPFAM" id="SSF103473">
    <property type="entry name" value="MFS general substrate transporter"/>
    <property type="match status" value="1"/>
</dbReference>
<keyword evidence="3" id="KW-1133">Transmembrane helix</keyword>
<dbReference type="EMBL" id="PDXD01000008">
    <property type="protein sequence ID" value="RYN78055.1"/>
    <property type="molecule type" value="Genomic_DNA"/>
</dbReference>
<evidence type="ECO:0000256" key="3">
    <source>
        <dbReference type="SAM" id="Phobius"/>
    </source>
</evidence>
<feature type="transmembrane region" description="Helical" evidence="3">
    <location>
        <begin position="74"/>
        <end position="107"/>
    </location>
</feature>
<name>A0A4Q4NJT0_ALTAL</name>
<evidence type="ECO:0000259" key="4">
    <source>
        <dbReference type="PROSITE" id="PS50850"/>
    </source>
</evidence>
<feature type="transmembrane region" description="Helical" evidence="3">
    <location>
        <begin position="259"/>
        <end position="284"/>
    </location>
</feature>
<dbReference type="InterPro" id="IPR036259">
    <property type="entry name" value="MFS_trans_sf"/>
</dbReference>
<evidence type="ECO:0000256" key="1">
    <source>
        <dbReference type="ARBA" id="ARBA00004141"/>
    </source>
</evidence>
<gene>
    <name evidence="5" type="ORF">AA0117_g4744</name>
</gene>
<feature type="region of interest" description="Disordered" evidence="2">
    <location>
        <begin position="205"/>
        <end position="238"/>
    </location>
</feature>